<comment type="caution">
    <text evidence="4">The sequence shown here is derived from an EMBL/GenBank/DDBJ whole genome shotgun (WGS) entry which is preliminary data.</text>
</comment>
<feature type="region of interest" description="Disordered" evidence="2">
    <location>
        <begin position="178"/>
        <end position="238"/>
    </location>
</feature>
<protein>
    <recommendedName>
        <fullName evidence="3">TerD domain-containing protein</fullName>
    </recommendedName>
</protein>
<gene>
    <name evidence="4" type="ORF">Voc01_019670</name>
</gene>
<comment type="similarity">
    <text evidence="1">Belongs to the CAPAB/TerDEXZ family.</text>
</comment>
<dbReference type="Pfam" id="PF02342">
    <property type="entry name" value="TerD"/>
    <property type="match status" value="1"/>
</dbReference>
<evidence type="ECO:0000256" key="2">
    <source>
        <dbReference type="SAM" id="MobiDB-lite"/>
    </source>
</evidence>
<dbReference type="PANTHER" id="PTHR32097:SF4">
    <property type="entry name" value="GENERAL STRESS PROTEIN 16U"/>
    <property type="match status" value="1"/>
</dbReference>
<organism evidence="4 5">
    <name type="scientific">Virgisporangium ochraceum</name>
    <dbReference type="NCBI Taxonomy" id="65505"/>
    <lineage>
        <taxon>Bacteria</taxon>
        <taxon>Bacillati</taxon>
        <taxon>Actinomycetota</taxon>
        <taxon>Actinomycetes</taxon>
        <taxon>Micromonosporales</taxon>
        <taxon>Micromonosporaceae</taxon>
        <taxon>Virgisporangium</taxon>
    </lineage>
</organism>
<dbReference type="AlphaFoldDB" id="A0A8J3ZRL5"/>
<evidence type="ECO:0000313" key="5">
    <source>
        <dbReference type="Proteomes" id="UP000635606"/>
    </source>
</evidence>
<dbReference type="InterPro" id="IPR003325">
    <property type="entry name" value="TerD"/>
</dbReference>
<feature type="domain" description="TerD" evidence="3">
    <location>
        <begin position="1"/>
        <end position="178"/>
    </location>
</feature>
<dbReference type="Proteomes" id="UP000635606">
    <property type="component" value="Unassembled WGS sequence"/>
</dbReference>
<dbReference type="EMBL" id="BOPH01000022">
    <property type="protein sequence ID" value="GIJ67050.1"/>
    <property type="molecule type" value="Genomic_DNA"/>
</dbReference>
<proteinExistence type="inferred from homology"/>
<name>A0A8J3ZRL5_9ACTN</name>
<dbReference type="PANTHER" id="PTHR32097">
    <property type="entry name" value="CAMP-BINDING PROTEIN 1-RELATED"/>
    <property type="match status" value="1"/>
</dbReference>
<evidence type="ECO:0000259" key="3">
    <source>
        <dbReference type="Pfam" id="PF02342"/>
    </source>
</evidence>
<reference evidence="4" key="1">
    <citation type="submission" date="2021-01" db="EMBL/GenBank/DDBJ databases">
        <title>Whole genome shotgun sequence of Virgisporangium ochraceum NBRC 16418.</title>
        <authorList>
            <person name="Komaki H."/>
            <person name="Tamura T."/>
        </authorList>
    </citation>
    <scope>NUCLEOTIDE SEQUENCE</scope>
    <source>
        <strain evidence="4">NBRC 16418</strain>
    </source>
</reference>
<evidence type="ECO:0000256" key="1">
    <source>
        <dbReference type="ARBA" id="ARBA00008775"/>
    </source>
</evidence>
<evidence type="ECO:0000313" key="4">
    <source>
        <dbReference type="EMBL" id="GIJ67050.1"/>
    </source>
</evidence>
<sequence>MSKGANLAVAAGSVRVVVGWQAGAGVPDADCSALLLAGGAGGAGGSGGSGFTVRGDHDFVFYNQPTHPSGAVRHEGKRRAGAGVTDTLLVNLSAVEPAVGKVAIVASSDGGTFGRVPGLHVRVLDSGSGAELARFDSGDATTETAFVLGELYRRDGGWKFRAVGQGFDNGLAGLATTFGVSVDDAPPPPTPAPPPAPPAAPPSPAPPQQPQPPAPQPAPPVAPRDAPARRSNGYVPGPGQPFAYFDTAGMENVAELTWRDGNGDVMQIVPVTQVPDLPAPLHDLAAMGRGLALTYARSGGALVECRPAQLDGLPAVRQILKMKFPGQAHGLVFSGVLIAPKATGAVIFKAQCPEYGTTGMRESMVMVQVGPESFFVPSPFAPDVDLQAMGALPSNVADRPEYDQRFPQHPLSRLRRLLAHIEATARISDAFWHLPPFAGR</sequence>
<dbReference type="CDD" id="cd06974">
    <property type="entry name" value="TerD_like"/>
    <property type="match status" value="1"/>
</dbReference>
<dbReference type="Gene3D" id="2.60.60.30">
    <property type="entry name" value="sav2460 like domains"/>
    <property type="match status" value="1"/>
</dbReference>
<accession>A0A8J3ZRL5</accession>
<dbReference type="RefSeq" id="WP_203927089.1">
    <property type="nucleotide sequence ID" value="NZ_BOPH01000022.1"/>
</dbReference>
<dbReference type="InterPro" id="IPR051324">
    <property type="entry name" value="Stress/Tellurium_Resist"/>
</dbReference>
<keyword evidence="5" id="KW-1185">Reference proteome</keyword>
<feature type="compositionally biased region" description="Pro residues" evidence="2">
    <location>
        <begin position="185"/>
        <end position="222"/>
    </location>
</feature>